<comment type="similarity">
    <text evidence="1">Belongs to the LysR transcriptional regulatory family.</text>
</comment>
<dbReference type="InterPro" id="IPR036388">
    <property type="entry name" value="WH-like_DNA-bd_sf"/>
</dbReference>
<keyword evidence="4" id="KW-0804">Transcription</keyword>
<evidence type="ECO:0000256" key="1">
    <source>
        <dbReference type="ARBA" id="ARBA00009437"/>
    </source>
</evidence>
<dbReference type="Gene3D" id="3.40.190.290">
    <property type="match status" value="1"/>
</dbReference>
<dbReference type="InterPro" id="IPR036390">
    <property type="entry name" value="WH_DNA-bd_sf"/>
</dbReference>
<dbReference type="PATRIC" id="fig|206506.3.peg.1582"/>
<dbReference type="EMBL" id="LBNE01000003">
    <property type="protein sequence ID" value="KKO72148.1"/>
    <property type="molecule type" value="Genomic_DNA"/>
</dbReference>
<reference evidence="6 7" key="1">
    <citation type="submission" date="2015-04" db="EMBL/GenBank/DDBJ databases">
        <title>Genome sequence of Kerstersia gyiorum CG1.</title>
        <authorList>
            <person name="Greninger A.L."/>
            <person name="Kozyreva V."/>
            <person name="Chaturvedi V."/>
        </authorList>
    </citation>
    <scope>NUCLEOTIDE SEQUENCE [LARGE SCALE GENOMIC DNA]</scope>
    <source>
        <strain evidence="6 7">CG1</strain>
    </source>
</reference>
<evidence type="ECO:0000259" key="5">
    <source>
        <dbReference type="PROSITE" id="PS50931"/>
    </source>
</evidence>
<feature type="domain" description="HTH lysR-type" evidence="5">
    <location>
        <begin position="1"/>
        <end position="58"/>
    </location>
</feature>
<sequence length="304" mass="33911">MDIRALRYFVETVRRASFTQAAEALYVTQSTISKMVRQLEDEIGAPLLIREARGVHTTDVGQIVYERGQEILAGMRRIALEVQETTGLVRGTLTVGIPPMVNLLFTPVVQRFRERYPAIDLQLREATGQGVERLVASGELEVGATILPADHPELVTQAFGDYPLWVVGPGRSPLRGRKTLPFAQLAELPLLMLDEDFALTRRLRQAFRSAGFAPKVATHSAHWDFLVSMASAGLGYAVLPDPLIKRLKTADMCLMRLVKPDLKWQVGHIWPRERYISHAARAWLEVCDEVMNDRSGTGAEPISS</sequence>
<dbReference type="PANTHER" id="PTHR30419">
    <property type="entry name" value="HTH-TYPE TRANSCRIPTIONAL REGULATOR YBHD"/>
    <property type="match status" value="1"/>
</dbReference>
<keyword evidence="2" id="KW-0805">Transcription regulation</keyword>
<comment type="caution">
    <text evidence="6">The sequence shown here is derived from an EMBL/GenBank/DDBJ whole genome shotgun (WGS) entry which is preliminary data.</text>
</comment>
<dbReference type="GO" id="GO:0003677">
    <property type="term" value="F:DNA binding"/>
    <property type="evidence" value="ECO:0007669"/>
    <property type="project" value="UniProtKB-KW"/>
</dbReference>
<accession>A0A171KTD1</accession>
<dbReference type="OrthoDB" id="5671700at2"/>
<keyword evidence="3" id="KW-0238">DNA-binding</keyword>
<dbReference type="InterPro" id="IPR005119">
    <property type="entry name" value="LysR_subst-bd"/>
</dbReference>
<evidence type="ECO:0000256" key="4">
    <source>
        <dbReference type="ARBA" id="ARBA00023163"/>
    </source>
</evidence>
<dbReference type="RefSeq" id="WP_068369778.1">
    <property type="nucleotide sequence ID" value="NZ_CP033936.1"/>
</dbReference>
<dbReference type="STRING" id="206506.AAV32_07390"/>
<dbReference type="GeneID" id="99726779"/>
<dbReference type="GO" id="GO:0005829">
    <property type="term" value="C:cytosol"/>
    <property type="evidence" value="ECO:0007669"/>
    <property type="project" value="TreeGrafter"/>
</dbReference>
<dbReference type="InterPro" id="IPR050950">
    <property type="entry name" value="HTH-type_LysR_regulators"/>
</dbReference>
<keyword evidence="7" id="KW-1185">Reference proteome</keyword>
<proteinExistence type="inferred from homology"/>
<dbReference type="GO" id="GO:0003700">
    <property type="term" value="F:DNA-binding transcription factor activity"/>
    <property type="evidence" value="ECO:0007669"/>
    <property type="project" value="InterPro"/>
</dbReference>
<evidence type="ECO:0000313" key="6">
    <source>
        <dbReference type="EMBL" id="KKO72148.1"/>
    </source>
</evidence>
<dbReference type="AlphaFoldDB" id="A0A171KTD1"/>
<dbReference type="PRINTS" id="PR00039">
    <property type="entry name" value="HTHLYSR"/>
</dbReference>
<gene>
    <name evidence="6" type="ORF">AAV32_07390</name>
</gene>
<evidence type="ECO:0000313" key="7">
    <source>
        <dbReference type="Proteomes" id="UP000078084"/>
    </source>
</evidence>
<dbReference type="Proteomes" id="UP000078084">
    <property type="component" value="Unassembled WGS sequence"/>
</dbReference>
<dbReference type="Pfam" id="PF03466">
    <property type="entry name" value="LysR_substrate"/>
    <property type="match status" value="1"/>
</dbReference>
<dbReference type="PANTHER" id="PTHR30419:SF8">
    <property type="entry name" value="NITROGEN ASSIMILATION TRANSCRIPTIONAL ACTIVATOR-RELATED"/>
    <property type="match status" value="1"/>
</dbReference>
<evidence type="ECO:0000256" key="3">
    <source>
        <dbReference type="ARBA" id="ARBA00023125"/>
    </source>
</evidence>
<dbReference type="InterPro" id="IPR000847">
    <property type="entry name" value="LysR_HTH_N"/>
</dbReference>
<evidence type="ECO:0000256" key="2">
    <source>
        <dbReference type="ARBA" id="ARBA00023015"/>
    </source>
</evidence>
<dbReference type="Pfam" id="PF00126">
    <property type="entry name" value="HTH_1"/>
    <property type="match status" value="1"/>
</dbReference>
<dbReference type="CDD" id="cd08438">
    <property type="entry name" value="PBP2_CidR"/>
    <property type="match status" value="1"/>
</dbReference>
<name>A0A171KTD1_9BURK</name>
<dbReference type="FunFam" id="1.10.10.10:FF:000001">
    <property type="entry name" value="LysR family transcriptional regulator"/>
    <property type="match status" value="1"/>
</dbReference>
<dbReference type="Gene3D" id="1.10.10.10">
    <property type="entry name" value="Winged helix-like DNA-binding domain superfamily/Winged helix DNA-binding domain"/>
    <property type="match status" value="1"/>
</dbReference>
<dbReference type="SUPFAM" id="SSF53850">
    <property type="entry name" value="Periplasmic binding protein-like II"/>
    <property type="match status" value="1"/>
</dbReference>
<organism evidence="6 7">
    <name type="scientific">Kerstersia gyiorum</name>
    <dbReference type="NCBI Taxonomy" id="206506"/>
    <lineage>
        <taxon>Bacteria</taxon>
        <taxon>Pseudomonadati</taxon>
        <taxon>Pseudomonadota</taxon>
        <taxon>Betaproteobacteria</taxon>
        <taxon>Burkholderiales</taxon>
        <taxon>Alcaligenaceae</taxon>
        <taxon>Kerstersia</taxon>
    </lineage>
</organism>
<protein>
    <submittedName>
        <fullName evidence="6">LysR family transcriptional regulator</fullName>
    </submittedName>
</protein>
<dbReference type="PROSITE" id="PS50931">
    <property type="entry name" value="HTH_LYSR"/>
    <property type="match status" value="1"/>
</dbReference>
<dbReference type="SUPFAM" id="SSF46785">
    <property type="entry name" value="Winged helix' DNA-binding domain"/>
    <property type="match status" value="1"/>
</dbReference>